<reference evidence="2 3" key="1">
    <citation type="journal article" date="2019" name="Anaerobe">
        <title>Detection of Robinsoniella peoriensis in multiple bone samples of a trauma patient.</title>
        <authorList>
            <person name="Schrottner P."/>
            <person name="Hartwich K."/>
            <person name="Bunk B."/>
            <person name="Schober I."/>
            <person name="Helbig S."/>
            <person name="Rudolph W.W."/>
            <person name="Gunzer F."/>
        </authorList>
    </citation>
    <scope>NUCLEOTIDE SEQUENCE [LARGE SCALE GENOMIC DNA]</scope>
    <source>
        <strain evidence="2 3">DSM 106044</strain>
    </source>
</reference>
<comment type="caution">
    <text evidence="2">The sequence shown here is derived from an EMBL/GenBank/DDBJ whole genome shotgun (WGS) entry which is preliminary data.</text>
</comment>
<evidence type="ECO:0000256" key="1">
    <source>
        <dbReference type="SAM" id="Phobius"/>
    </source>
</evidence>
<evidence type="ECO:0000313" key="3">
    <source>
        <dbReference type="Proteomes" id="UP000306509"/>
    </source>
</evidence>
<keyword evidence="1" id="KW-1133">Transmembrane helix</keyword>
<dbReference type="Proteomes" id="UP000306509">
    <property type="component" value="Unassembled WGS sequence"/>
</dbReference>
<dbReference type="STRING" id="180332.GCA_000797495_02887"/>
<keyword evidence="1" id="KW-0812">Transmembrane</keyword>
<dbReference type="EMBL" id="QGQD01000052">
    <property type="protein sequence ID" value="TLD00582.1"/>
    <property type="molecule type" value="Genomic_DNA"/>
</dbReference>
<feature type="transmembrane region" description="Helical" evidence="1">
    <location>
        <begin position="166"/>
        <end position="192"/>
    </location>
</feature>
<protein>
    <recommendedName>
        <fullName evidence="4">ABC-2 family transporter protein</fullName>
    </recommendedName>
</protein>
<evidence type="ECO:0008006" key="4">
    <source>
        <dbReference type="Google" id="ProtNLM"/>
    </source>
</evidence>
<feature type="transmembrane region" description="Helical" evidence="1">
    <location>
        <begin position="132"/>
        <end position="154"/>
    </location>
</feature>
<evidence type="ECO:0000313" key="2">
    <source>
        <dbReference type="EMBL" id="TLD00582.1"/>
    </source>
</evidence>
<dbReference type="AlphaFoldDB" id="A0A4U8Q6R0"/>
<keyword evidence="1" id="KW-0472">Membrane</keyword>
<sequence length="242" mass="27523">MTRMTGVPTTPFFLPFFLSDYVIAMGLIKIYILLTLIIIICDVHNMNQEKYYYIIRTGRKNWLRGDIYYIGLTSILYTFIILLCSILFFIPRIEFKNSWGKIIGTLAYTDAGQKFAELFIIPSKILESYEPVPAMLVTLLLMLLGFFFLSMLIYTLNTITKTKIAGICCAGALVLLCPLISNIGHPMLFWFSPMSWMSIGSLASVRGEGFPTFLYGTFMYLILTGILLFILRSANKKVQIGE</sequence>
<organism evidence="2 3">
    <name type="scientific">Robinsoniella peoriensis</name>
    <dbReference type="NCBI Taxonomy" id="180332"/>
    <lineage>
        <taxon>Bacteria</taxon>
        <taxon>Bacillati</taxon>
        <taxon>Bacillota</taxon>
        <taxon>Clostridia</taxon>
        <taxon>Lachnospirales</taxon>
        <taxon>Lachnospiraceae</taxon>
        <taxon>Robinsoniella</taxon>
    </lineage>
</organism>
<proteinExistence type="predicted"/>
<keyword evidence="3" id="KW-1185">Reference proteome</keyword>
<feature type="transmembrane region" description="Helical" evidence="1">
    <location>
        <begin position="212"/>
        <end position="231"/>
    </location>
</feature>
<name>A0A4U8Q6R0_9FIRM</name>
<gene>
    <name evidence="2" type="ORF">DSM106044_02529</name>
</gene>
<feature type="transmembrane region" description="Helical" evidence="1">
    <location>
        <begin position="21"/>
        <end position="46"/>
    </location>
</feature>
<accession>A0A4U8Q6R0</accession>
<feature type="transmembrane region" description="Helical" evidence="1">
    <location>
        <begin position="67"/>
        <end position="90"/>
    </location>
</feature>